<name>A0AAV9HUN3_9PEZI</name>
<evidence type="ECO:0000313" key="2">
    <source>
        <dbReference type="EMBL" id="KAK4463168.1"/>
    </source>
</evidence>
<sequence>MDIRLEQTRFFLRRALILSVKQGAKTASAGEVAELEALIETAPLNLERRQALLREFQYVVWLGRAIGAGLQISEAHMARFSDYIYQLSIPLAELRLEPPSPCWTWLHPTKGATLPGAASFSGSKHSKAPAESCPSQVKPEVVSTKASSSKKPVTEDATKLADTNGGAQQRRHAEKGDALNAGRKEKEVLSEPVREAGKPGKETGPRPSSSSSSSSSKKASVNPAPEKEIDGNDDIDWEFVEKDDTRPEDKKKRKGKAKATNCREELNDNGKEDGVIVVEDDEEKKKKEGKEEEEDKRRRGF</sequence>
<reference evidence="2" key="1">
    <citation type="journal article" date="2023" name="Mol. Phylogenet. Evol.">
        <title>Genome-scale phylogeny and comparative genomics of the fungal order Sordariales.</title>
        <authorList>
            <person name="Hensen N."/>
            <person name="Bonometti L."/>
            <person name="Westerberg I."/>
            <person name="Brannstrom I.O."/>
            <person name="Guillou S."/>
            <person name="Cros-Aarteil S."/>
            <person name="Calhoun S."/>
            <person name="Haridas S."/>
            <person name="Kuo A."/>
            <person name="Mondo S."/>
            <person name="Pangilinan J."/>
            <person name="Riley R."/>
            <person name="LaButti K."/>
            <person name="Andreopoulos B."/>
            <person name="Lipzen A."/>
            <person name="Chen C."/>
            <person name="Yan M."/>
            <person name="Daum C."/>
            <person name="Ng V."/>
            <person name="Clum A."/>
            <person name="Steindorff A."/>
            <person name="Ohm R.A."/>
            <person name="Martin F."/>
            <person name="Silar P."/>
            <person name="Natvig D.O."/>
            <person name="Lalanne C."/>
            <person name="Gautier V."/>
            <person name="Ament-Velasquez S.L."/>
            <person name="Kruys A."/>
            <person name="Hutchinson M.I."/>
            <person name="Powell A.J."/>
            <person name="Barry K."/>
            <person name="Miller A.N."/>
            <person name="Grigoriev I.V."/>
            <person name="Debuchy R."/>
            <person name="Gladieux P."/>
            <person name="Hiltunen Thoren M."/>
            <person name="Johannesson H."/>
        </authorList>
    </citation>
    <scope>NUCLEOTIDE SEQUENCE</scope>
    <source>
        <strain evidence="2">PSN324</strain>
    </source>
</reference>
<feature type="compositionally biased region" description="Basic and acidic residues" evidence="1">
    <location>
        <begin position="174"/>
        <end position="204"/>
    </location>
</feature>
<comment type="caution">
    <text evidence="2">The sequence shown here is derived from an EMBL/GenBank/DDBJ whole genome shotgun (WGS) entry which is preliminary data.</text>
</comment>
<feature type="non-terminal residue" evidence="2">
    <location>
        <position position="301"/>
    </location>
</feature>
<dbReference type="EMBL" id="MU864963">
    <property type="protein sequence ID" value="KAK4463168.1"/>
    <property type="molecule type" value="Genomic_DNA"/>
</dbReference>
<protein>
    <submittedName>
        <fullName evidence="2">Uncharacterized protein</fullName>
    </submittedName>
</protein>
<dbReference type="AlphaFoldDB" id="A0AAV9HUN3"/>
<keyword evidence="3" id="KW-1185">Reference proteome</keyword>
<organism evidence="2 3">
    <name type="scientific">Cladorrhinum samala</name>
    <dbReference type="NCBI Taxonomy" id="585594"/>
    <lineage>
        <taxon>Eukaryota</taxon>
        <taxon>Fungi</taxon>
        <taxon>Dikarya</taxon>
        <taxon>Ascomycota</taxon>
        <taxon>Pezizomycotina</taxon>
        <taxon>Sordariomycetes</taxon>
        <taxon>Sordariomycetidae</taxon>
        <taxon>Sordariales</taxon>
        <taxon>Podosporaceae</taxon>
        <taxon>Cladorrhinum</taxon>
    </lineage>
</organism>
<evidence type="ECO:0000256" key="1">
    <source>
        <dbReference type="SAM" id="MobiDB-lite"/>
    </source>
</evidence>
<evidence type="ECO:0000313" key="3">
    <source>
        <dbReference type="Proteomes" id="UP001321749"/>
    </source>
</evidence>
<feature type="compositionally biased region" description="Basic and acidic residues" evidence="1">
    <location>
        <begin position="239"/>
        <end position="250"/>
    </location>
</feature>
<reference evidence="2" key="2">
    <citation type="submission" date="2023-06" db="EMBL/GenBank/DDBJ databases">
        <authorList>
            <consortium name="Lawrence Berkeley National Laboratory"/>
            <person name="Mondo S.J."/>
            <person name="Hensen N."/>
            <person name="Bonometti L."/>
            <person name="Westerberg I."/>
            <person name="Brannstrom I.O."/>
            <person name="Guillou S."/>
            <person name="Cros-Aarteil S."/>
            <person name="Calhoun S."/>
            <person name="Haridas S."/>
            <person name="Kuo A."/>
            <person name="Pangilinan J."/>
            <person name="Riley R."/>
            <person name="Labutti K."/>
            <person name="Andreopoulos B."/>
            <person name="Lipzen A."/>
            <person name="Chen C."/>
            <person name="Yanf M."/>
            <person name="Daum C."/>
            <person name="Ng V."/>
            <person name="Clum A."/>
            <person name="Steindorff A."/>
            <person name="Ohm R."/>
            <person name="Martin F."/>
            <person name="Silar P."/>
            <person name="Natvig D."/>
            <person name="Lalanne C."/>
            <person name="Gautier V."/>
            <person name="Ament-Velasquez S.L."/>
            <person name="Kruys A."/>
            <person name="Hutchinson M.I."/>
            <person name="Powell A.J."/>
            <person name="Barry K."/>
            <person name="Miller A.N."/>
            <person name="Grigoriev I.V."/>
            <person name="Debuchy R."/>
            <person name="Gladieux P."/>
            <person name="Thoren M.H."/>
            <person name="Johannesson H."/>
        </authorList>
    </citation>
    <scope>NUCLEOTIDE SEQUENCE</scope>
    <source>
        <strain evidence="2">PSN324</strain>
    </source>
</reference>
<accession>A0AAV9HUN3</accession>
<proteinExistence type="predicted"/>
<feature type="region of interest" description="Disordered" evidence="1">
    <location>
        <begin position="116"/>
        <end position="301"/>
    </location>
</feature>
<gene>
    <name evidence="2" type="ORF">QBC42DRAFT_285829</name>
</gene>
<feature type="compositionally biased region" description="Basic and acidic residues" evidence="1">
    <location>
        <begin position="261"/>
        <end position="274"/>
    </location>
</feature>
<dbReference type="Proteomes" id="UP001321749">
    <property type="component" value="Unassembled WGS sequence"/>
</dbReference>